<comment type="caution">
    <text evidence="2">The sequence shown here is derived from an EMBL/GenBank/DDBJ whole genome shotgun (WGS) entry which is preliminary data.</text>
</comment>
<dbReference type="RefSeq" id="WP_151559898.1">
    <property type="nucleotide sequence ID" value="NZ_WBMT01000004.1"/>
</dbReference>
<evidence type="ECO:0000313" key="3">
    <source>
        <dbReference type="Proteomes" id="UP000468735"/>
    </source>
</evidence>
<dbReference type="Proteomes" id="UP000468735">
    <property type="component" value="Unassembled WGS sequence"/>
</dbReference>
<accession>A0A6H9Z3A6</accession>
<sequence length="77" mass="8410">MKAEPDLKGTPPTLHLKNTEISNGSGESLLTETLYASHDQEGRLWLHWSWHDTLAAADDLEAAENKILAVLTVSEAA</sequence>
<gene>
    <name evidence="2" type="ORF">F8566_10455</name>
</gene>
<protein>
    <submittedName>
        <fullName evidence="2">Uncharacterized protein</fullName>
    </submittedName>
</protein>
<evidence type="ECO:0000313" key="2">
    <source>
        <dbReference type="EMBL" id="KAB2350203.1"/>
    </source>
</evidence>
<keyword evidence="3" id="KW-1185">Reference proteome</keyword>
<dbReference type="EMBL" id="WBMT01000004">
    <property type="protein sequence ID" value="KAB2350203.1"/>
    <property type="molecule type" value="Genomic_DNA"/>
</dbReference>
<dbReference type="AlphaFoldDB" id="A0A6H9Z3A6"/>
<evidence type="ECO:0000256" key="1">
    <source>
        <dbReference type="SAM" id="MobiDB-lite"/>
    </source>
</evidence>
<proteinExistence type="predicted"/>
<organism evidence="2 3">
    <name type="scientific">Actinomadura rudentiformis</name>
    <dbReference type="NCBI Taxonomy" id="359158"/>
    <lineage>
        <taxon>Bacteria</taxon>
        <taxon>Bacillati</taxon>
        <taxon>Actinomycetota</taxon>
        <taxon>Actinomycetes</taxon>
        <taxon>Streptosporangiales</taxon>
        <taxon>Thermomonosporaceae</taxon>
        <taxon>Actinomadura</taxon>
    </lineage>
</organism>
<feature type="region of interest" description="Disordered" evidence="1">
    <location>
        <begin position="1"/>
        <end position="22"/>
    </location>
</feature>
<name>A0A6H9Z3A6_9ACTN</name>
<reference evidence="2 3" key="1">
    <citation type="submission" date="2019-09" db="EMBL/GenBank/DDBJ databases">
        <title>Actinomadura physcomitrii sp. nov., a novel actinomycete isolated from moss [Physcomitrium sphaericum (Ludw) Fuernr].</title>
        <authorList>
            <person name="Zhuang X."/>
            <person name="Liu C."/>
        </authorList>
    </citation>
    <scope>NUCLEOTIDE SEQUENCE [LARGE SCALE GENOMIC DNA]</scope>
    <source>
        <strain evidence="2 3">HMC1</strain>
    </source>
</reference>